<keyword evidence="7 11" id="KW-1133">Transmembrane helix</keyword>
<dbReference type="GO" id="GO:0019432">
    <property type="term" value="P:triglyceride biosynthetic process"/>
    <property type="evidence" value="ECO:0007669"/>
    <property type="project" value="UniProtKB-ARBA"/>
</dbReference>
<evidence type="ECO:0000256" key="4">
    <source>
        <dbReference type="ARBA" id="ARBA00022679"/>
    </source>
</evidence>
<keyword evidence="8" id="KW-0443">Lipid metabolism</keyword>
<dbReference type="InterPro" id="IPR007130">
    <property type="entry name" value="DAGAT"/>
</dbReference>
<dbReference type="SUPFAM" id="SSF69593">
    <property type="entry name" value="Glycerol-3-phosphate (1)-acyltransferase"/>
    <property type="match status" value="1"/>
</dbReference>
<keyword evidence="4 11" id="KW-0808">Transferase</keyword>
<evidence type="ECO:0000256" key="10">
    <source>
        <dbReference type="ARBA" id="ARBA00023315"/>
    </source>
</evidence>
<keyword evidence="13" id="KW-1185">Reference proteome</keyword>
<sequence>MGEKNGEIKEITKAGKKPPLFKSVIALFLWLGMVQFNLALLVSAFFLPLRIGILIPALLVLLRLIPINRNSKFGSKVARFIAKNAYGYFPVTVHIEDEKAFDPDQAYVFGYEPHTIIALGAWALTDRAGYTPFPRIKLLASSLAFNISIMRHIWTWLGLFPVTRKSFVKQLSAGNSCIVVPGGMQEMLYLEPDSEVAFLKSRKGFVKLAIEMGCPLVPVFCFGQNQVYKWWKPKGKISHILYKAIKYPPVLSWGRLGSAIPFRVPLNIVIGKPIPLKKNNKPTIEEVNEMHAQFVAAMQELFEKNKAQFGSKDLQLRLL</sequence>
<evidence type="ECO:0000256" key="11">
    <source>
        <dbReference type="RuleBase" id="RU367023"/>
    </source>
</evidence>
<feature type="transmembrane region" description="Helical" evidence="11">
    <location>
        <begin position="20"/>
        <end position="39"/>
    </location>
</feature>
<dbReference type="GO" id="GO:0004144">
    <property type="term" value="F:diacylglycerol O-acyltransferase activity"/>
    <property type="evidence" value="ECO:0007669"/>
    <property type="project" value="TreeGrafter"/>
</dbReference>
<evidence type="ECO:0000256" key="7">
    <source>
        <dbReference type="ARBA" id="ARBA00022989"/>
    </source>
</evidence>
<dbReference type="CDD" id="cd07987">
    <property type="entry name" value="LPLAT_MGAT-like"/>
    <property type="match status" value="1"/>
</dbReference>
<dbReference type="Proteomes" id="UP001151287">
    <property type="component" value="Unassembled WGS sequence"/>
</dbReference>
<keyword evidence="5 11" id="KW-0812">Transmembrane</keyword>
<dbReference type="EMBL" id="JAMQYH010000002">
    <property type="protein sequence ID" value="KAJ1699932.1"/>
    <property type="molecule type" value="Genomic_DNA"/>
</dbReference>
<keyword evidence="3" id="KW-0444">Lipid biosynthesis</keyword>
<evidence type="ECO:0000256" key="3">
    <source>
        <dbReference type="ARBA" id="ARBA00022516"/>
    </source>
</evidence>
<dbReference type="PANTHER" id="PTHR12317">
    <property type="entry name" value="DIACYLGLYCEROL O-ACYLTRANSFERASE"/>
    <property type="match status" value="1"/>
</dbReference>
<evidence type="ECO:0000256" key="1">
    <source>
        <dbReference type="ARBA" id="ARBA00004477"/>
    </source>
</evidence>
<comment type="caution">
    <text evidence="12">The sequence shown here is derived from an EMBL/GenBank/DDBJ whole genome shotgun (WGS) entry which is preliminary data.</text>
</comment>
<comment type="similarity">
    <text evidence="2 11">Belongs to the diacylglycerol acyltransferase family.</text>
</comment>
<evidence type="ECO:0000313" key="12">
    <source>
        <dbReference type="EMBL" id="KAJ1699932.1"/>
    </source>
</evidence>
<evidence type="ECO:0000256" key="2">
    <source>
        <dbReference type="ARBA" id="ARBA00005420"/>
    </source>
</evidence>
<gene>
    <name evidence="12" type="ORF">LUZ63_008444</name>
</gene>
<evidence type="ECO:0000256" key="6">
    <source>
        <dbReference type="ARBA" id="ARBA00022824"/>
    </source>
</evidence>
<evidence type="ECO:0000256" key="5">
    <source>
        <dbReference type="ARBA" id="ARBA00022692"/>
    </source>
</evidence>
<name>A0A9Q0CTM2_9POAL</name>
<dbReference type="Pfam" id="PF03982">
    <property type="entry name" value="DAGAT"/>
    <property type="match status" value="1"/>
</dbReference>
<dbReference type="AlphaFoldDB" id="A0A9Q0CTM2"/>
<keyword evidence="9 11" id="KW-0472">Membrane</keyword>
<dbReference type="PANTHER" id="PTHR12317:SF63">
    <property type="entry name" value="DIACYLGLYCEROL O-ACYLTRANSFERASE 2"/>
    <property type="match status" value="1"/>
</dbReference>
<comment type="subcellular location">
    <subcellularLocation>
        <location evidence="1 11">Endoplasmic reticulum membrane</location>
        <topology evidence="1 11">Multi-pass membrane protein</topology>
    </subcellularLocation>
</comment>
<evidence type="ECO:0000256" key="9">
    <source>
        <dbReference type="ARBA" id="ARBA00023136"/>
    </source>
</evidence>
<dbReference type="EC" id="2.3.1.-" evidence="11"/>
<keyword evidence="10" id="KW-0012">Acyltransferase</keyword>
<dbReference type="GO" id="GO:0005789">
    <property type="term" value="C:endoplasmic reticulum membrane"/>
    <property type="evidence" value="ECO:0007669"/>
    <property type="project" value="UniProtKB-SubCell"/>
</dbReference>
<proteinExistence type="inferred from homology"/>
<reference evidence="12" key="1">
    <citation type="journal article" date="2022" name="Cell">
        <title>Repeat-based holocentromeres influence genome architecture and karyotype evolution.</title>
        <authorList>
            <person name="Hofstatter P.G."/>
            <person name="Thangavel G."/>
            <person name="Lux T."/>
            <person name="Neumann P."/>
            <person name="Vondrak T."/>
            <person name="Novak P."/>
            <person name="Zhang M."/>
            <person name="Costa L."/>
            <person name="Castellani M."/>
            <person name="Scott A."/>
            <person name="Toegelov H."/>
            <person name="Fuchs J."/>
            <person name="Mata-Sucre Y."/>
            <person name="Dias Y."/>
            <person name="Vanzela A.L.L."/>
            <person name="Huettel B."/>
            <person name="Almeida C.C.S."/>
            <person name="Simkova H."/>
            <person name="Souza G."/>
            <person name="Pedrosa-Harand A."/>
            <person name="Macas J."/>
            <person name="Mayer K.F.X."/>
            <person name="Houben A."/>
            <person name="Marques A."/>
        </authorList>
    </citation>
    <scope>NUCLEOTIDE SEQUENCE</scope>
    <source>
        <tissue evidence="12">Leaves</tissue>
    </source>
</reference>
<accession>A0A9Q0CTM2</accession>
<organism evidence="12 13">
    <name type="scientific">Rhynchospora breviuscula</name>
    <dbReference type="NCBI Taxonomy" id="2022672"/>
    <lineage>
        <taxon>Eukaryota</taxon>
        <taxon>Viridiplantae</taxon>
        <taxon>Streptophyta</taxon>
        <taxon>Embryophyta</taxon>
        <taxon>Tracheophyta</taxon>
        <taxon>Spermatophyta</taxon>
        <taxon>Magnoliopsida</taxon>
        <taxon>Liliopsida</taxon>
        <taxon>Poales</taxon>
        <taxon>Cyperaceae</taxon>
        <taxon>Cyperoideae</taxon>
        <taxon>Rhynchosporeae</taxon>
        <taxon>Rhynchospora</taxon>
    </lineage>
</organism>
<protein>
    <recommendedName>
        <fullName evidence="11">Acyltransferase</fullName>
        <ecNumber evidence="11">2.3.1.-</ecNumber>
    </recommendedName>
</protein>
<evidence type="ECO:0000256" key="8">
    <source>
        <dbReference type="ARBA" id="ARBA00023098"/>
    </source>
</evidence>
<evidence type="ECO:0000313" key="13">
    <source>
        <dbReference type="Proteomes" id="UP001151287"/>
    </source>
</evidence>
<feature type="transmembrane region" description="Helical" evidence="11">
    <location>
        <begin position="45"/>
        <end position="65"/>
    </location>
</feature>
<keyword evidence="6 11" id="KW-0256">Endoplasmic reticulum</keyword>
<dbReference type="OrthoDB" id="264532at2759"/>